<dbReference type="Gene3D" id="4.10.240.10">
    <property type="entry name" value="Zn(2)-C6 fungal-type DNA-binding domain"/>
    <property type="match status" value="1"/>
</dbReference>
<keyword evidence="5" id="KW-1185">Reference proteome</keyword>
<dbReference type="AlphaFoldDB" id="A0A369JMU9"/>
<dbReference type="PROSITE" id="PS00463">
    <property type="entry name" value="ZN2_CY6_FUNGAL_1"/>
    <property type="match status" value="1"/>
</dbReference>
<keyword evidence="1" id="KW-0539">Nucleus</keyword>
<dbReference type="PROSITE" id="PS50048">
    <property type="entry name" value="ZN2_CY6_FUNGAL_2"/>
    <property type="match status" value="1"/>
</dbReference>
<name>A0A369JMU9_HYPMA</name>
<dbReference type="InterPro" id="IPR001138">
    <property type="entry name" value="Zn2Cys6_DnaBD"/>
</dbReference>
<evidence type="ECO:0000313" key="4">
    <source>
        <dbReference type="EMBL" id="RDB22672.1"/>
    </source>
</evidence>
<sequence>MSANQSSADQSYAPRSKPPRPTRRTSMACVRCRARKVKCLPREDLPGRPCEKCIHVQEACAYVPVAVQEAQSAQAPDQGVQGNIDAGNAGVLDGVMQEVTLSNPSQWSSESVSPIAATHQQTSTFNASPATYEAVTYTNGTNIMHGSSTQYGQVDQHFQQRFIATHDGEQLPTVSSHAPNSWSGQMSMYYAPRESSWSGSYVGPSSSNVVENIYEQSTYTITRQADYFLETSLLELHISMKFQGVLRLATHTHIADVYGIVNAN</sequence>
<evidence type="ECO:0000256" key="2">
    <source>
        <dbReference type="SAM" id="MobiDB-lite"/>
    </source>
</evidence>
<protein>
    <recommendedName>
        <fullName evidence="3">Zn(2)-C6 fungal-type domain-containing protein</fullName>
    </recommendedName>
</protein>
<dbReference type="SMART" id="SM00066">
    <property type="entry name" value="GAL4"/>
    <property type="match status" value="1"/>
</dbReference>
<dbReference type="OrthoDB" id="2260578at2759"/>
<gene>
    <name evidence="4" type="ORF">Hypma_010299</name>
</gene>
<evidence type="ECO:0000313" key="5">
    <source>
        <dbReference type="Proteomes" id="UP000076154"/>
    </source>
</evidence>
<dbReference type="InParanoid" id="A0A369JMU9"/>
<dbReference type="Pfam" id="PF00172">
    <property type="entry name" value="Zn_clus"/>
    <property type="match status" value="1"/>
</dbReference>
<feature type="domain" description="Zn(2)-C6 fungal-type" evidence="3">
    <location>
        <begin position="28"/>
        <end position="62"/>
    </location>
</feature>
<evidence type="ECO:0000259" key="3">
    <source>
        <dbReference type="PROSITE" id="PS50048"/>
    </source>
</evidence>
<dbReference type="PANTHER" id="PTHR31668">
    <property type="entry name" value="GLUCOSE TRANSPORT TRANSCRIPTION REGULATOR RGT1-RELATED-RELATED"/>
    <property type="match status" value="1"/>
</dbReference>
<dbReference type="Proteomes" id="UP000076154">
    <property type="component" value="Unassembled WGS sequence"/>
</dbReference>
<feature type="compositionally biased region" description="Polar residues" evidence="2">
    <location>
        <begin position="1"/>
        <end position="10"/>
    </location>
</feature>
<dbReference type="InterPro" id="IPR050797">
    <property type="entry name" value="Carb_Metab_Trans_Reg"/>
</dbReference>
<dbReference type="InterPro" id="IPR036864">
    <property type="entry name" value="Zn2-C6_fun-type_DNA-bd_sf"/>
</dbReference>
<proteinExistence type="predicted"/>
<feature type="region of interest" description="Disordered" evidence="2">
    <location>
        <begin position="1"/>
        <end position="26"/>
    </location>
</feature>
<evidence type="ECO:0000256" key="1">
    <source>
        <dbReference type="ARBA" id="ARBA00023242"/>
    </source>
</evidence>
<dbReference type="CDD" id="cd00067">
    <property type="entry name" value="GAL4"/>
    <property type="match status" value="1"/>
</dbReference>
<comment type="caution">
    <text evidence="4">The sequence shown here is derived from an EMBL/GenBank/DDBJ whole genome shotgun (WGS) entry which is preliminary data.</text>
</comment>
<dbReference type="EMBL" id="LUEZ02000049">
    <property type="protein sequence ID" value="RDB22672.1"/>
    <property type="molecule type" value="Genomic_DNA"/>
</dbReference>
<organism evidence="4 5">
    <name type="scientific">Hypsizygus marmoreus</name>
    <name type="common">White beech mushroom</name>
    <name type="synonym">Agaricus marmoreus</name>
    <dbReference type="NCBI Taxonomy" id="39966"/>
    <lineage>
        <taxon>Eukaryota</taxon>
        <taxon>Fungi</taxon>
        <taxon>Dikarya</taxon>
        <taxon>Basidiomycota</taxon>
        <taxon>Agaricomycotina</taxon>
        <taxon>Agaricomycetes</taxon>
        <taxon>Agaricomycetidae</taxon>
        <taxon>Agaricales</taxon>
        <taxon>Tricholomatineae</taxon>
        <taxon>Lyophyllaceae</taxon>
        <taxon>Hypsizygus</taxon>
    </lineage>
</organism>
<accession>A0A369JMU9</accession>
<reference evidence="4" key="1">
    <citation type="submission" date="2018-04" db="EMBL/GenBank/DDBJ databases">
        <title>Whole genome sequencing of Hypsizygus marmoreus.</title>
        <authorList>
            <person name="Choi I.-G."/>
            <person name="Min B."/>
            <person name="Kim J.-G."/>
            <person name="Kim S."/>
            <person name="Oh Y.-L."/>
            <person name="Kong W.-S."/>
            <person name="Park H."/>
            <person name="Jeong J."/>
            <person name="Song E.-S."/>
        </authorList>
    </citation>
    <scope>NUCLEOTIDE SEQUENCE [LARGE SCALE GENOMIC DNA]</scope>
    <source>
        <strain evidence="4">51987-8</strain>
    </source>
</reference>
<dbReference type="GO" id="GO:0008270">
    <property type="term" value="F:zinc ion binding"/>
    <property type="evidence" value="ECO:0007669"/>
    <property type="project" value="InterPro"/>
</dbReference>
<dbReference type="SUPFAM" id="SSF57701">
    <property type="entry name" value="Zn2/Cys6 DNA-binding domain"/>
    <property type="match status" value="1"/>
</dbReference>
<dbReference type="GO" id="GO:0000981">
    <property type="term" value="F:DNA-binding transcription factor activity, RNA polymerase II-specific"/>
    <property type="evidence" value="ECO:0007669"/>
    <property type="project" value="InterPro"/>
</dbReference>